<keyword evidence="4" id="KW-1185">Reference proteome</keyword>
<comment type="caution">
    <text evidence="3">The sequence shown here is derived from an EMBL/GenBank/DDBJ whole genome shotgun (WGS) entry which is preliminary data.</text>
</comment>
<dbReference type="CDD" id="cd08860">
    <property type="entry name" value="TcmN_ARO-CYC_like"/>
    <property type="match status" value="1"/>
</dbReference>
<name>A0A8J3TET4_9ACTN</name>
<feature type="region of interest" description="Disordered" evidence="1">
    <location>
        <begin position="149"/>
        <end position="168"/>
    </location>
</feature>
<evidence type="ECO:0000259" key="2">
    <source>
        <dbReference type="Pfam" id="PF03364"/>
    </source>
</evidence>
<dbReference type="EMBL" id="BOON01000028">
    <property type="protein sequence ID" value="GII23474.1"/>
    <property type="molecule type" value="Genomic_DNA"/>
</dbReference>
<dbReference type="SUPFAM" id="SSF55961">
    <property type="entry name" value="Bet v1-like"/>
    <property type="match status" value="1"/>
</dbReference>
<dbReference type="AlphaFoldDB" id="A0A8J3TET4"/>
<organism evidence="3 4">
    <name type="scientific">Planosporangium mesophilum</name>
    <dbReference type="NCBI Taxonomy" id="689768"/>
    <lineage>
        <taxon>Bacteria</taxon>
        <taxon>Bacillati</taxon>
        <taxon>Actinomycetota</taxon>
        <taxon>Actinomycetes</taxon>
        <taxon>Micromonosporales</taxon>
        <taxon>Micromonosporaceae</taxon>
        <taxon>Planosporangium</taxon>
    </lineage>
</organism>
<evidence type="ECO:0000256" key="1">
    <source>
        <dbReference type="SAM" id="MobiDB-lite"/>
    </source>
</evidence>
<evidence type="ECO:0000313" key="3">
    <source>
        <dbReference type="EMBL" id="GII23474.1"/>
    </source>
</evidence>
<gene>
    <name evidence="3" type="ORF">Pme01_30710</name>
</gene>
<reference evidence="3" key="1">
    <citation type="submission" date="2021-01" db="EMBL/GenBank/DDBJ databases">
        <title>Whole genome shotgun sequence of Planosporangium mesophilum NBRC 109066.</title>
        <authorList>
            <person name="Komaki H."/>
            <person name="Tamura T."/>
        </authorList>
    </citation>
    <scope>NUCLEOTIDE SEQUENCE</scope>
    <source>
        <strain evidence="3">NBRC 109066</strain>
    </source>
</reference>
<dbReference type="InterPro" id="IPR023393">
    <property type="entry name" value="START-like_dom_sf"/>
</dbReference>
<dbReference type="RefSeq" id="WP_168115849.1">
    <property type="nucleotide sequence ID" value="NZ_BOON01000028.1"/>
</dbReference>
<sequence>MAGHSDNSILICAPMELVWQRTNDVRGWPSLFSEYAAVEVLEEDGPRVRFRLTMHPDEQQRVWSWVSERIADAKTRTVRARRVEPGPFEYMRLLWTYHETDEGVLLRWVQDFAMRPDAPVDDAAMTAHLNAASPVQLTLIKETLEAEAMSMDRAPAPSTDRPAEPSPT</sequence>
<dbReference type="Proteomes" id="UP000599074">
    <property type="component" value="Unassembled WGS sequence"/>
</dbReference>
<feature type="domain" description="Coenzyme Q-binding protein COQ10 START" evidence="2">
    <location>
        <begin position="11"/>
        <end position="133"/>
    </location>
</feature>
<dbReference type="Pfam" id="PF03364">
    <property type="entry name" value="Polyketide_cyc"/>
    <property type="match status" value="1"/>
</dbReference>
<accession>A0A8J3TET4</accession>
<protein>
    <submittedName>
        <fullName evidence="3">Putative polyketide cyclase</fullName>
    </submittedName>
</protein>
<dbReference type="InterPro" id="IPR005031">
    <property type="entry name" value="COQ10_START"/>
</dbReference>
<evidence type="ECO:0000313" key="4">
    <source>
        <dbReference type="Proteomes" id="UP000599074"/>
    </source>
</evidence>
<dbReference type="Gene3D" id="3.30.530.20">
    <property type="match status" value="1"/>
</dbReference>
<proteinExistence type="predicted"/>